<comment type="subunit">
    <text evidence="1">Homodimers and heterodimers.</text>
</comment>
<evidence type="ECO:0000256" key="2">
    <source>
        <dbReference type="ARBA" id="ARBA00022737"/>
    </source>
</evidence>
<dbReference type="Gene3D" id="1.25.40.10">
    <property type="entry name" value="Tetratricopeptide repeat domain"/>
    <property type="match status" value="1"/>
</dbReference>
<evidence type="ECO:0000259" key="6">
    <source>
        <dbReference type="PROSITE" id="PS51745"/>
    </source>
</evidence>
<reference evidence="7" key="2">
    <citation type="journal article" date="2023" name="Plants (Basel)">
        <title>Annotation of the Turnera subulata (Passifloraceae) Draft Genome Reveals the S-Locus Evolved after the Divergence of Turneroideae from Passifloroideae in a Stepwise Manner.</title>
        <authorList>
            <person name="Henning P.M."/>
            <person name="Roalson E.H."/>
            <person name="Mir W."/>
            <person name="McCubbin A.G."/>
            <person name="Shore J.S."/>
        </authorList>
    </citation>
    <scope>NUCLEOTIDE SEQUENCE</scope>
    <source>
        <strain evidence="7">F60SS</strain>
    </source>
</reference>
<dbReference type="Pfam" id="PF00564">
    <property type="entry name" value="PB1"/>
    <property type="match status" value="1"/>
</dbReference>
<feature type="compositionally biased region" description="Polar residues" evidence="5">
    <location>
        <begin position="240"/>
        <end position="250"/>
    </location>
</feature>
<dbReference type="SUPFAM" id="SSF48452">
    <property type="entry name" value="TPR-like"/>
    <property type="match status" value="1"/>
</dbReference>
<sequence length="789" mass="86987">MGKSGGRKKKGSGGSNQTPAAGGGGDNSNHANSTPTPPVANGSVDLDSSIFLKRAHELKEEGNRRFKNKDYVGALEQYDNALRLTPKNHPDRAVFHSNRAACLLQMKPTNYETVIAECSMALQLQPRFERALTRRARAFEALGKYEMAMQDVQVLLGADPNHRDALEIARRLRTALGPRQEAQQDLQSRPSPAALGASAVRGAPIAGLGPCLPARPVPKKSPPLPGGSVASPTAKLEKPQLNQPSENGPETKSHLPKFVLKPSGGSSKPVSNPSKDGKSEHPLSSSGLRPIHGKGSEVQVRQRPLKLVYDHDIRLAQMPVHCNFKVLREIVGKRFPSSKSVLIKYKDNDGDLVTITCTSELRLAESSVDSLLPKEPDADAPDSAGMLRLHVVEVSPEQEPPYLEEEEEEKPHESEETKVDDSGSHSSLGESVLEAADTQIEKSEKQVPKDKTEAAEDLESKEVEMDDWLFEFAQLFRTHVGIDPDAHIDLHELGMELCSEALEETVTSEEAQGLFDKAASKFQEVAALAFFNWGNVHMCAARKRIPLDESAGKEAVSAQLQIAYDWVKDKYSLAREKYEEALSIKADFYEGLLALGQQQFEMAKLHWSFALAKKIDLSSWDPKETLELFDSAEEKMKAATEMWEKLEEQKANELKDPNANKKEESLRRRKKQGANVEDETSESALQGEVSAEEAAEQAAVMRSQIHLFWGNMLFERSQVECKLGMHSWKQNLDAAVERFRLAGASEADISMVLKNHCSNGDASEDVKKVENANTSQVNSVEKSDEVHKA</sequence>
<feature type="domain" description="PB1" evidence="6">
    <location>
        <begin position="302"/>
        <end position="394"/>
    </location>
</feature>
<dbReference type="InterPro" id="IPR053793">
    <property type="entry name" value="PB1-like"/>
</dbReference>
<dbReference type="Proteomes" id="UP001141552">
    <property type="component" value="Unassembled WGS sequence"/>
</dbReference>
<comment type="caution">
    <text evidence="7">The sequence shown here is derived from an EMBL/GenBank/DDBJ whole genome shotgun (WGS) entry which is preliminary data.</text>
</comment>
<keyword evidence="8" id="KW-1185">Reference proteome</keyword>
<organism evidence="7 8">
    <name type="scientific">Turnera subulata</name>
    <dbReference type="NCBI Taxonomy" id="218843"/>
    <lineage>
        <taxon>Eukaryota</taxon>
        <taxon>Viridiplantae</taxon>
        <taxon>Streptophyta</taxon>
        <taxon>Embryophyta</taxon>
        <taxon>Tracheophyta</taxon>
        <taxon>Spermatophyta</taxon>
        <taxon>Magnoliopsida</taxon>
        <taxon>eudicotyledons</taxon>
        <taxon>Gunneridae</taxon>
        <taxon>Pentapetalae</taxon>
        <taxon>rosids</taxon>
        <taxon>fabids</taxon>
        <taxon>Malpighiales</taxon>
        <taxon>Passifloraceae</taxon>
        <taxon>Turnera</taxon>
    </lineage>
</organism>
<feature type="compositionally biased region" description="Basic and acidic residues" evidence="5">
    <location>
        <begin position="439"/>
        <end position="458"/>
    </location>
</feature>
<feature type="compositionally biased region" description="Polar residues" evidence="5">
    <location>
        <begin position="771"/>
        <end position="780"/>
    </location>
</feature>
<proteinExistence type="predicted"/>
<dbReference type="CDD" id="cd05992">
    <property type="entry name" value="PB1"/>
    <property type="match status" value="1"/>
</dbReference>
<feature type="region of interest" description="Disordered" evidence="5">
    <location>
        <begin position="760"/>
        <end position="789"/>
    </location>
</feature>
<dbReference type="PROSITE" id="PS50005">
    <property type="entry name" value="TPR"/>
    <property type="match status" value="2"/>
</dbReference>
<evidence type="ECO:0000313" key="8">
    <source>
        <dbReference type="Proteomes" id="UP001141552"/>
    </source>
</evidence>
<feature type="region of interest" description="Disordered" evidence="5">
    <location>
        <begin position="648"/>
        <end position="690"/>
    </location>
</feature>
<evidence type="ECO:0000256" key="4">
    <source>
        <dbReference type="PROSITE-ProRule" id="PRU00339"/>
    </source>
</evidence>
<keyword evidence="2" id="KW-0677">Repeat</keyword>
<dbReference type="PANTHER" id="PTHR46183">
    <property type="entry name" value="PROTEIN CLMP1"/>
    <property type="match status" value="1"/>
</dbReference>
<feature type="compositionally biased region" description="Basic residues" evidence="5">
    <location>
        <begin position="1"/>
        <end position="11"/>
    </location>
</feature>
<dbReference type="InterPro" id="IPR000270">
    <property type="entry name" value="PB1_dom"/>
</dbReference>
<dbReference type="SUPFAM" id="SSF54277">
    <property type="entry name" value="CAD &amp; PB1 domains"/>
    <property type="match status" value="1"/>
</dbReference>
<evidence type="ECO:0000256" key="3">
    <source>
        <dbReference type="ARBA" id="ARBA00022803"/>
    </source>
</evidence>
<evidence type="ECO:0000256" key="5">
    <source>
        <dbReference type="SAM" id="MobiDB-lite"/>
    </source>
</evidence>
<dbReference type="Gene3D" id="3.10.20.90">
    <property type="entry name" value="Phosphatidylinositol 3-kinase Catalytic Subunit, Chain A, domain 1"/>
    <property type="match status" value="1"/>
</dbReference>
<dbReference type="AlphaFoldDB" id="A0A9Q0FH59"/>
<reference evidence="7" key="1">
    <citation type="submission" date="2022-02" db="EMBL/GenBank/DDBJ databases">
        <authorList>
            <person name="Henning P.M."/>
            <person name="McCubbin A.G."/>
            <person name="Shore J.S."/>
        </authorList>
    </citation>
    <scope>NUCLEOTIDE SEQUENCE</scope>
    <source>
        <strain evidence="7">F60SS</strain>
        <tissue evidence="7">Leaves</tissue>
    </source>
</reference>
<feature type="compositionally biased region" description="Basic and acidic residues" evidence="5">
    <location>
        <begin position="648"/>
        <end position="666"/>
    </location>
</feature>
<dbReference type="EMBL" id="JAKUCV010005572">
    <property type="protein sequence ID" value="KAJ4830649.1"/>
    <property type="molecule type" value="Genomic_DNA"/>
</dbReference>
<gene>
    <name evidence="7" type="primary">CLMP1</name>
    <name evidence="7" type="ORF">Tsubulata_033944</name>
</gene>
<feature type="compositionally biased region" description="Basic and acidic residues" evidence="5">
    <location>
        <begin position="409"/>
        <end position="423"/>
    </location>
</feature>
<name>A0A9Q0FH59_9ROSI</name>
<evidence type="ECO:0000313" key="7">
    <source>
        <dbReference type="EMBL" id="KAJ4830649.1"/>
    </source>
</evidence>
<dbReference type="InterPro" id="IPR044517">
    <property type="entry name" value="PHOX1-4"/>
</dbReference>
<feature type="repeat" description="TPR" evidence="4">
    <location>
        <begin position="55"/>
        <end position="88"/>
    </location>
</feature>
<dbReference type="InterPro" id="IPR011990">
    <property type="entry name" value="TPR-like_helical_dom_sf"/>
</dbReference>
<feature type="region of interest" description="Disordered" evidence="5">
    <location>
        <begin position="1"/>
        <end position="44"/>
    </location>
</feature>
<evidence type="ECO:0000256" key="1">
    <source>
        <dbReference type="ARBA" id="ARBA00011726"/>
    </source>
</evidence>
<feature type="region of interest" description="Disordered" evidence="5">
    <location>
        <begin position="393"/>
        <end position="458"/>
    </location>
</feature>
<protein>
    <submittedName>
        <fullName evidence="7">Protein clmp1</fullName>
    </submittedName>
</protein>
<feature type="region of interest" description="Disordered" evidence="5">
    <location>
        <begin position="211"/>
        <end position="299"/>
    </location>
</feature>
<accession>A0A9Q0FH59</accession>
<dbReference type="OrthoDB" id="2942533at2759"/>
<dbReference type="SMART" id="SM00028">
    <property type="entry name" value="TPR"/>
    <property type="match status" value="3"/>
</dbReference>
<dbReference type="InterPro" id="IPR019734">
    <property type="entry name" value="TPR_rpt"/>
</dbReference>
<feature type="compositionally biased region" description="Polar residues" evidence="5">
    <location>
        <begin position="264"/>
        <end position="274"/>
    </location>
</feature>
<feature type="compositionally biased region" description="Pro residues" evidence="5">
    <location>
        <begin position="213"/>
        <end position="225"/>
    </location>
</feature>
<keyword evidence="3 4" id="KW-0802">TPR repeat</keyword>
<dbReference type="PROSITE" id="PS51745">
    <property type="entry name" value="PB1"/>
    <property type="match status" value="1"/>
</dbReference>
<dbReference type="PANTHER" id="PTHR46183:SF8">
    <property type="entry name" value="PROTEIN CLMP1"/>
    <property type="match status" value="1"/>
</dbReference>
<dbReference type="SMART" id="SM00666">
    <property type="entry name" value="PB1"/>
    <property type="match status" value="1"/>
</dbReference>
<feature type="repeat" description="TPR" evidence="4">
    <location>
        <begin position="129"/>
        <end position="162"/>
    </location>
</feature>